<evidence type="ECO:0000313" key="1">
    <source>
        <dbReference type="EMBL" id="VDP53121.1"/>
    </source>
</evidence>
<dbReference type="Proteomes" id="UP000277204">
    <property type="component" value="Unassembled WGS sequence"/>
</dbReference>
<accession>A0A183N9B1</accession>
<sequence length="100" mass="11605">MTPDGLIDEDFERELGCAAKASSSVVVFTLSKFSFVPFPPHSFHICSSMAIVSIYLNQLLTHFMLMNIPYWQRVFLHIIFVTVSKKKWVIRFIPYLGFTR</sequence>
<dbReference type="EMBL" id="UZAI01020774">
    <property type="protein sequence ID" value="VDP53121.1"/>
    <property type="molecule type" value="Genomic_DNA"/>
</dbReference>
<reference evidence="1 2" key="1">
    <citation type="submission" date="2018-11" db="EMBL/GenBank/DDBJ databases">
        <authorList>
            <consortium name="Pathogen Informatics"/>
        </authorList>
    </citation>
    <scope>NUCLEOTIDE SEQUENCE [LARGE SCALE GENOMIC DNA]</scope>
    <source>
        <strain evidence="1 2">Zambia</strain>
    </source>
</reference>
<gene>
    <name evidence="1" type="ORF">SMRZ_LOCUS24886</name>
</gene>
<evidence type="ECO:0000313" key="2">
    <source>
        <dbReference type="Proteomes" id="UP000277204"/>
    </source>
</evidence>
<dbReference type="AlphaFoldDB" id="A0A183N9B1"/>
<organism evidence="1 2">
    <name type="scientific">Schistosoma margrebowiei</name>
    <dbReference type="NCBI Taxonomy" id="48269"/>
    <lineage>
        <taxon>Eukaryota</taxon>
        <taxon>Metazoa</taxon>
        <taxon>Spiralia</taxon>
        <taxon>Lophotrochozoa</taxon>
        <taxon>Platyhelminthes</taxon>
        <taxon>Trematoda</taxon>
        <taxon>Digenea</taxon>
        <taxon>Strigeidida</taxon>
        <taxon>Schistosomatoidea</taxon>
        <taxon>Schistosomatidae</taxon>
        <taxon>Schistosoma</taxon>
    </lineage>
</organism>
<name>A0A183N9B1_9TREM</name>
<proteinExistence type="predicted"/>
<keyword evidence="2" id="KW-1185">Reference proteome</keyword>
<protein>
    <submittedName>
        <fullName evidence="1">Uncharacterized protein</fullName>
    </submittedName>
</protein>